<dbReference type="InterPro" id="IPR016909">
    <property type="entry name" value="rRNA_lsu_MeTfrase_F"/>
</dbReference>
<evidence type="ECO:0000256" key="1">
    <source>
        <dbReference type="ARBA" id="ARBA00022490"/>
    </source>
</evidence>
<proteinExistence type="predicted"/>
<dbReference type="NCBIfam" id="NF008725">
    <property type="entry name" value="PRK11727.1"/>
    <property type="match status" value="1"/>
</dbReference>
<keyword evidence="1" id="KW-0963">Cytoplasm</keyword>
<dbReference type="Gene3D" id="3.40.50.150">
    <property type="entry name" value="Vaccinia Virus protein VP39"/>
    <property type="match status" value="1"/>
</dbReference>
<reference evidence="6" key="1">
    <citation type="submission" date="2022-11" db="EMBL/GenBank/DDBJ databases">
        <title>Refractory cell wall polysaccharides provide important carbon source for microbial heterotrophs in the hadal ocean.</title>
        <authorList>
            <person name="Zhu X."/>
        </authorList>
    </citation>
    <scope>NUCLEOTIDE SEQUENCE</scope>
    <source>
        <strain evidence="6">MTRN7</strain>
    </source>
</reference>
<keyword evidence="7" id="KW-1185">Reference proteome</keyword>
<protein>
    <submittedName>
        <fullName evidence="6">23S rRNA (Adenine(1618)-N(6))-methyltransferase RlmF</fullName>
        <ecNumber evidence="6">2.1.1.181</ecNumber>
    </submittedName>
</protein>
<dbReference type="EC" id="2.1.1.181" evidence="6"/>
<evidence type="ECO:0000256" key="4">
    <source>
        <dbReference type="ARBA" id="ARBA00022679"/>
    </source>
</evidence>
<keyword evidence="2" id="KW-0698">rRNA processing</keyword>
<organism evidence="6 7">
    <name type="scientific">Mesoflavibacter profundi</name>
    <dbReference type="NCBI Taxonomy" id="2708110"/>
    <lineage>
        <taxon>Bacteria</taxon>
        <taxon>Pseudomonadati</taxon>
        <taxon>Bacteroidota</taxon>
        <taxon>Flavobacteriia</taxon>
        <taxon>Flavobacteriales</taxon>
        <taxon>Flavobacteriaceae</taxon>
        <taxon>Mesoflavibacter</taxon>
    </lineage>
</organism>
<dbReference type="PANTHER" id="PTHR13393:SF0">
    <property type="entry name" value="RNA N6-ADENOSINE-METHYLTRANSFERASE METTL16"/>
    <property type="match status" value="1"/>
</dbReference>
<keyword evidence="4 6" id="KW-0808">Transferase</keyword>
<evidence type="ECO:0000313" key="6">
    <source>
        <dbReference type="EMBL" id="MDA0176230.1"/>
    </source>
</evidence>
<dbReference type="GO" id="GO:0052907">
    <property type="term" value="F:23S rRNA (adenine(1618)-N(6))-methyltransferase activity"/>
    <property type="evidence" value="ECO:0007669"/>
    <property type="project" value="UniProtKB-EC"/>
</dbReference>
<accession>A0ABT4RXI7</accession>
<keyword evidence="5" id="KW-0949">S-adenosyl-L-methionine</keyword>
<evidence type="ECO:0000256" key="3">
    <source>
        <dbReference type="ARBA" id="ARBA00022603"/>
    </source>
</evidence>
<evidence type="ECO:0000256" key="5">
    <source>
        <dbReference type="ARBA" id="ARBA00022691"/>
    </source>
</evidence>
<dbReference type="InterPro" id="IPR029063">
    <property type="entry name" value="SAM-dependent_MTases_sf"/>
</dbReference>
<evidence type="ECO:0000256" key="2">
    <source>
        <dbReference type="ARBA" id="ARBA00022552"/>
    </source>
</evidence>
<keyword evidence="3 6" id="KW-0489">Methyltransferase</keyword>
<dbReference type="EMBL" id="JAPFGC010000002">
    <property type="protein sequence ID" value="MDA0176230.1"/>
    <property type="molecule type" value="Genomic_DNA"/>
</dbReference>
<evidence type="ECO:0000313" key="7">
    <source>
        <dbReference type="Proteomes" id="UP001149142"/>
    </source>
</evidence>
<dbReference type="InterPro" id="IPR010286">
    <property type="entry name" value="METTL16/RlmF"/>
</dbReference>
<sequence length="288" mass="32726">MHTKNIHKNGYDLEVLSINNPNLKPFVILKNDKHTIDFSNPKAVRELNSALLKTYYNIAFWHFPEQNLTPAIPSRAEYIHLINDLIQTSKITEKVKVLDIGTGANCIYPLLGQAIYNWSFTATDVSNTSLKYAKSIIAKNKLNRQISILKQNNRASIFKGILDADSRFTVAMCNPPFYKNETEANQATLQKQIGLKQPANSVSRNFAGQATELWYNGGEKAFLHNFLYESSLFKTQCSWYTILVSNKANLKSMYASLEKLEAKQIKTLPIQIGNKKSRVVAWTFLEIN</sequence>
<dbReference type="PIRSF" id="PIRSF029038">
    <property type="entry name" value="Mtase_YbiN_prd"/>
    <property type="match status" value="1"/>
</dbReference>
<dbReference type="SUPFAM" id="SSF53335">
    <property type="entry name" value="S-adenosyl-L-methionine-dependent methyltransferases"/>
    <property type="match status" value="1"/>
</dbReference>
<dbReference type="RefSeq" id="WP_270004955.1">
    <property type="nucleotide sequence ID" value="NZ_CAXQEU010000038.1"/>
</dbReference>
<dbReference type="Proteomes" id="UP001149142">
    <property type="component" value="Unassembled WGS sequence"/>
</dbReference>
<dbReference type="PANTHER" id="PTHR13393">
    <property type="entry name" value="SAM-DEPENDENT METHYLTRANSFERASE"/>
    <property type="match status" value="1"/>
</dbReference>
<comment type="caution">
    <text evidence="6">The sequence shown here is derived from an EMBL/GenBank/DDBJ whole genome shotgun (WGS) entry which is preliminary data.</text>
</comment>
<dbReference type="CDD" id="cd02440">
    <property type="entry name" value="AdoMet_MTases"/>
    <property type="match status" value="1"/>
</dbReference>
<dbReference type="Pfam" id="PF05971">
    <property type="entry name" value="Methyltransf_10"/>
    <property type="match status" value="1"/>
</dbReference>
<name>A0ABT4RXI7_9FLAO</name>
<gene>
    <name evidence="6" type="primary">rlmF</name>
    <name evidence="6" type="ORF">OOZ35_01860</name>
</gene>